<dbReference type="AlphaFoldDB" id="A0A811P0B1"/>
<feature type="region of interest" description="Disordered" evidence="1">
    <location>
        <begin position="1"/>
        <end position="21"/>
    </location>
</feature>
<dbReference type="InterPro" id="IPR056594">
    <property type="entry name" value="AT5G49610-like_b-prop"/>
</dbReference>
<dbReference type="SUPFAM" id="SSF81383">
    <property type="entry name" value="F-box domain"/>
    <property type="match status" value="1"/>
</dbReference>
<comment type="caution">
    <text evidence="3">The sequence shown here is derived from an EMBL/GenBank/DDBJ whole genome shotgun (WGS) entry which is preliminary data.</text>
</comment>
<accession>A0A811P0B1</accession>
<dbReference type="Gene3D" id="1.20.1280.50">
    <property type="match status" value="1"/>
</dbReference>
<reference evidence="3" key="1">
    <citation type="submission" date="2020-10" db="EMBL/GenBank/DDBJ databases">
        <authorList>
            <person name="Han B."/>
            <person name="Lu T."/>
            <person name="Zhao Q."/>
            <person name="Huang X."/>
            <person name="Zhao Y."/>
        </authorList>
    </citation>
    <scope>NUCLEOTIDE SEQUENCE</scope>
</reference>
<name>A0A811P0B1_9POAL</name>
<evidence type="ECO:0000256" key="1">
    <source>
        <dbReference type="SAM" id="MobiDB-lite"/>
    </source>
</evidence>
<dbReference type="EMBL" id="CAJGYO010000006">
    <property type="protein sequence ID" value="CAD6237952.1"/>
    <property type="molecule type" value="Genomic_DNA"/>
</dbReference>
<dbReference type="Pfam" id="PF12937">
    <property type="entry name" value="F-box-like"/>
    <property type="match status" value="1"/>
</dbReference>
<dbReference type="Proteomes" id="UP000604825">
    <property type="component" value="Unassembled WGS sequence"/>
</dbReference>
<evidence type="ECO:0000259" key="2">
    <source>
        <dbReference type="SMART" id="SM00256"/>
    </source>
</evidence>
<gene>
    <name evidence="3" type="ORF">NCGR_LOCUS25340</name>
</gene>
<dbReference type="SMART" id="SM00256">
    <property type="entry name" value="FBOX"/>
    <property type="match status" value="1"/>
</dbReference>
<dbReference type="PANTHER" id="PTHR33207">
    <property type="entry name" value="F-BOX DOMAIN CONTAINING PROTEIN-RELATED"/>
    <property type="match status" value="1"/>
</dbReference>
<evidence type="ECO:0000313" key="3">
    <source>
        <dbReference type="EMBL" id="CAD6237952.1"/>
    </source>
</evidence>
<protein>
    <recommendedName>
        <fullName evidence="2">F-box domain-containing protein</fullName>
    </recommendedName>
</protein>
<dbReference type="InterPro" id="IPR036047">
    <property type="entry name" value="F-box-like_dom_sf"/>
</dbReference>
<dbReference type="Pfam" id="PF23635">
    <property type="entry name" value="Beta-prop_AT5G49610-like"/>
    <property type="match status" value="1"/>
</dbReference>
<dbReference type="OrthoDB" id="634493at2759"/>
<feature type="domain" description="F-box" evidence="2">
    <location>
        <begin position="27"/>
        <end position="68"/>
    </location>
</feature>
<organism evidence="3 4">
    <name type="scientific">Miscanthus lutarioriparius</name>
    <dbReference type="NCBI Taxonomy" id="422564"/>
    <lineage>
        <taxon>Eukaryota</taxon>
        <taxon>Viridiplantae</taxon>
        <taxon>Streptophyta</taxon>
        <taxon>Embryophyta</taxon>
        <taxon>Tracheophyta</taxon>
        <taxon>Spermatophyta</taxon>
        <taxon>Magnoliopsida</taxon>
        <taxon>Liliopsida</taxon>
        <taxon>Poales</taxon>
        <taxon>Poaceae</taxon>
        <taxon>PACMAD clade</taxon>
        <taxon>Panicoideae</taxon>
        <taxon>Andropogonodae</taxon>
        <taxon>Andropogoneae</taxon>
        <taxon>Saccharinae</taxon>
        <taxon>Miscanthus</taxon>
    </lineage>
</organism>
<keyword evidence="4" id="KW-1185">Reference proteome</keyword>
<evidence type="ECO:0000313" key="4">
    <source>
        <dbReference type="Proteomes" id="UP000604825"/>
    </source>
</evidence>
<dbReference type="CDD" id="cd22159">
    <property type="entry name" value="F-box_AtTIR1-like"/>
    <property type="match status" value="1"/>
</dbReference>
<proteinExistence type="predicted"/>
<sequence>MSRGSDPTELPAAKSPRPLGPTTIDSLGEDILLEIFLHLPSLATLVRAALTCRSWRRAVASSPAFRRRFRELHRAPLLGLVAEPQRDALPAFAPAQHRDRDVLAAIGGGDFALTALLDPQGYAADVPLHWHIQDCHDGYLLLANWDAGLLAAVNPLARYSTEYIDMPVSFSFDKERTDVPVAVDCHLLSSDEDPMSFQLVWLLYCKSKVQAVVFSSDTGDWFFHPWVEIEERALSNDADTHGLQFGVRSNDTLYWAFTNLEHVLKLDTATMEFSVSELPPYLKGLQGCRLVVGETKDGALCVVLCIGGSIFVSMNIADDDGVVRCVMRSVDYEADANPPEDIDTLQAISIVDGFVYLVTSEMVLALCLETMKLEKLFPRSFRARHFHPYIMAWPPSLVGNYGSFALIQDGVDNVSN</sequence>
<dbReference type="InterPro" id="IPR001810">
    <property type="entry name" value="F-box_dom"/>
</dbReference>